<sequence>MLFLIRISRFVQKTFAFWVLLLAALAFMSPSVYAPLAKYIPWLLGIVMFGMGVTMTVADFKGVLKHPKAVFIGTVAQFGIMPLLAYGLAKLFNLPPEIAVGVILVGCCPGGTASNVMTFLARGNTALSVSCTAVSTVLAPVLTPAIFYLLASQWLEINASAMLISVLKIVLFPILLGLITRMILGAKAENYSEVMPLVSVVSIVLIVAAVVAVSKTNIIQSGLLIFAVVILHNGLGFLLGYTAARVFNLSYADRKAVAIEVGMQNSGLGVALAGLHFAASPVTAVPSAIFSFWHNISGPLLATYWARKTDEP</sequence>
<evidence type="ECO:0000313" key="7">
    <source>
        <dbReference type="Proteomes" id="UP000189369"/>
    </source>
</evidence>
<dbReference type="AlphaFoldDB" id="A0A1U9JYS3"/>
<organism evidence="6 7">
    <name type="scientific">Paenalcaligenes hominis</name>
    <dbReference type="NCBI Taxonomy" id="643674"/>
    <lineage>
        <taxon>Bacteria</taxon>
        <taxon>Pseudomonadati</taxon>
        <taxon>Pseudomonadota</taxon>
        <taxon>Betaproteobacteria</taxon>
        <taxon>Burkholderiales</taxon>
        <taxon>Alcaligenaceae</taxon>
        <taxon>Paenalcaligenes</taxon>
    </lineage>
</organism>
<dbReference type="InterPro" id="IPR002657">
    <property type="entry name" value="BilAc:Na_symport/Acr3"/>
</dbReference>
<proteinExistence type="predicted"/>
<feature type="transmembrane region" description="Helical" evidence="5">
    <location>
        <begin position="157"/>
        <end position="179"/>
    </location>
</feature>
<feature type="transmembrane region" description="Helical" evidence="5">
    <location>
        <begin position="15"/>
        <end position="33"/>
    </location>
</feature>
<feature type="transmembrane region" description="Helical" evidence="5">
    <location>
        <begin position="39"/>
        <end position="58"/>
    </location>
</feature>
<name>A0A1U9JYS3_9BURK</name>
<dbReference type="EMBL" id="CP019697">
    <property type="protein sequence ID" value="AQS50932.1"/>
    <property type="molecule type" value="Genomic_DNA"/>
</dbReference>
<feature type="transmembrane region" description="Helical" evidence="5">
    <location>
        <begin position="98"/>
        <end position="120"/>
    </location>
</feature>
<evidence type="ECO:0000313" key="6">
    <source>
        <dbReference type="EMBL" id="AQS50932.1"/>
    </source>
</evidence>
<protein>
    <submittedName>
        <fullName evidence="6">Sodium transporter</fullName>
    </submittedName>
</protein>
<dbReference type="Gene3D" id="1.20.1530.20">
    <property type="match status" value="1"/>
</dbReference>
<dbReference type="STRING" id="643674.PAEH1_03950"/>
<gene>
    <name evidence="6" type="ORF">PAEH1_03950</name>
</gene>
<dbReference type="InterPro" id="IPR038770">
    <property type="entry name" value="Na+/solute_symporter_sf"/>
</dbReference>
<comment type="subcellular location">
    <subcellularLocation>
        <location evidence="1">Membrane</location>
        <topology evidence="1">Multi-pass membrane protein</topology>
    </subcellularLocation>
</comment>
<dbReference type="PANTHER" id="PTHR10361">
    <property type="entry name" value="SODIUM-BILE ACID COTRANSPORTER"/>
    <property type="match status" value="1"/>
</dbReference>
<reference evidence="6 7" key="1">
    <citation type="submission" date="2017-01" db="EMBL/GenBank/DDBJ databases">
        <title>Complete Genome Sequence of Paenalcaligenes hominis, Isolated from a paraplegic Patient with neurogenic bladder.</title>
        <authorList>
            <person name="Mukhopadhyay R."/>
            <person name="Joaquin J."/>
            <person name="Hogue R."/>
            <person name="Kilaru A."/>
            <person name="Jospin G."/>
            <person name="Mars K."/>
            <person name="Eisen J.A."/>
            <person name="Chaturvedi V."/>
        </authorList>
    </citation>
    <scope>NUCLEOTIDE SEQUENCE [LARGE SCALE GENOMIC DNA]</scope>
    <source>
        <strain evidence="6 7">15S00501</strain>
    </source>
</reference>
<keyword evidence="4 5" id="KW-0472">Membrane</keyword>
<accession>A0A1U9JYS3</accession>
<feature type="transmembrane region" description="Helical" evidence="5">
    <location>
        <begin position="191"/>
        <end position="212"/>
    </location>
</feature>
<dbReference type="KEGG" id="phn:PAEH1_03950"/>
<dbReference type="PANTHER" id="PTHR10361:SF28">
    <property type="entry name" value="P3 PROTEIN-RELATED"/>
    <property type="match status" value="1"/>
</dbReference>
<evidence type="ECO:0000256" key="3">
    <source>
        <dbReference type="ARBA" id="ARBA00022989"/>
    </source>
</evidence>
<feature type="transmembrane region" description="Helical" evidence="5">
    <location>
        <begin position="218"/>
        <end position="241"/>
    </location>
</feature>
<dbReference type="GO" id="GO:0016020">
    <property type="term" value="C:membrane"/>
    <property type="evidence" value="ECO:0007669"/>
    <property type="project" value="UniProtKB-SubCell"/>
</dbReference>
<dbReference type="Pfam" id="PF01758">
    <property type="entry name" value="SBF"/>
    <property type="match status" value="1"/>
</dbReference>
<keyword evidence="3 5" id="KW-1133">Transmembrane helix</keyword>
<dbReference type="OrthoDB" id="9806785at2"/>
<evidence type="ECO:0000256" key="4">
    <source>
        <dbReference type="ARBA" id="ARBA00023136"/>
    </source>
</evidence>
<feature type="transmembrane region" description="Helical" evidence="5">
    <location>
        <begin position="127"/>
        <end position="151"/>
    </location>
</feature>
<evidence type="ECO:0000256" key="1">
    <source>
        <dbReference type="ARBA" id="ARBA00004141"/>
    </source>
</evidence>
<dbReference type="InterPro" id="IPR004710">
    <property type="entry name" value="Bilac:Na_transpt"/>
</dbReference>
<evidence type="ECO:0000256" key="2">
    <source>
        <dbReference type="ARBA" id="ARBA00022692"/>
    </source>
</evidence>
<evidence type="ECO:0000256" key="5">
    <source>
        <dbReference type="SAM" id="Phobius"/>
    </source>
</evidence>
<keyword evidence="2 5" id="KW-0812">Transmembrane</keyword>
<feature type="transmembrane region" description="Helical" evidence="5">
    <location>
        <begin position="70"/>
        <end position="92"/>
    </location>
</feature>
<dbReference type="Proteomes" id="UP000189369">
    <property type="component" value="Chromosome"/>
</dbReference>